<keyword evidence="3" id="KW-1185">Reference proteome</keyword>
<dbReference type="Proteomes" id="UP000022910">
    <property type="component" value="Unassembled WGS sequence"/>
</dbReference>
<dbReference type="InterPro" id="IPR051481">
    <property type="entry name" value="BTB-POZ/Galectin-3-binding"/>
</dbReference>
<dbReference type="PROSITE" id="PS50097">
    <property type="entry name" value="BTB"/>
    <property type="match status" value="1"/>
</dbReference>
<dbReference type="PANTHER" id="PTHR24410">
    <property type="entry name" value="HL07962P-RELATED"/>
    <property type="match status" value="1"/>
</dbReference>
<sequence>MSSKFLAELSSDYEKLFEAELGYDVIIYAGEESNVKEIHAHSNILCIRSQYFRTAFSNEWAEKKDGNFILMKPNISPHLFNIILRFIYCGNIELKNLQGPEVLKLLIAVDELNIQQLISYIQEYLIDHQTEFLHQNPSGILETIYQHESFTDLRNFCLEKICEEPEIIFNSDNFIDLKAPLLEILLRRDDLNMDEIKIWEDGVLRSKI</sequence>
<proteinExistence type="predicted"/>
<comment type="caution">
    <text evidence="2">The sequence shown here is derived from an EMBL/GenBank/DDBJ whole genome shotgun (WGS) entry which is preliminary data.</text>
</comment>
<dbReference type="SMART" id="SM00225">
    <property type="entry name" value="BTB"/>
    <property type="match status" value="1"/>
</dbReference>
<accession>A0A015I657</accession>
<dbReference type="AlphaFoldDB" id="A0A015I657"/>
<dbReference type="Pfam" id="PF00651">
    <property type="entry name" value="BTB"/>
    <property type="match status" value="1"/>
</dbReference>
<name>A0A015I657_RHIIW</name>
<evidence type="ECO:0000313" key="3">
    <source>
        <dbReference type="Proteomes" id="UP000022910"/>
    </source>
</evidence>
<feature type="domain" description="BTB" evidence="1">
    <location>
        <begin position="23"/>
        <end position="96"/>
    </location>
</feature>
<reference evidence="2 3" key="1">
    <citation type="submission" date="2014-02" db="EMBL/GenBank/DDBJ databases">
        <title>Single nucleus genome sequencing reveals high similarity among nuclei of an endomycorrhizal fungus.</title>
        <authorList>
            <person name="Lin K."/>
            <person name="Geurts R."/>
            <person name="Zhang Z."/>
            <person name="Limpens E."/>
            <person name="Saunders D.G."/>
            <person name="Mu D."/>
            <person name="Pang E."/>
            <person name="Cao H."/>
            <person name="Cha H."/>
            <person name="Lin T."/>
            <person name="Zhou Q."/>
            <person name="Shang Y."/>
            <person name="Li Y."/>
            <person name="Ivanov S."/>
            <person name="Sharma T."/>
            <person name="Velzen R.V."/>
            <person name="Ruijter N.D."/>
            <person name="Aanen D.K."/>
            <person name="Win J."/>
            <person name="Kamoun S."/>
            <person name="Bisseling T."/>
            <person name="Huang S."/>
        </authorList>
    </citation>
    <scope>NUCLEOTIDE SEQUENCE [LARGE SCALE GENOMIC DNA]</scope>
    <source>
        <strain evidence="3">DAOM197198w</strain>
    </source>
</reference>
<evidence type="ECO:0000259" key="1">
    <source>
        <dbReference type="PROSITE" id="PS50097"/>
    </source>
</evidence>
<dbReference type="InterPro" id="IPR011333">
    <property type="entry name" value="SKP1/BTB/POZ_sf"/>
</dbReference>
<dbReference type="OrthoDB" id="298084at2759"/>
<organism evidence="2 3">
    <name type="scientific">Rhizophagus irregularis (strain DAOM 197198w)</name>
    <name type="common">Glomus intraradices</name>
    <dbReference type="NCBI Taxonomy" id="1432141"/>
    <lineage>
        <taxon>Eukaryota</taxon>
        <taxon>Fungi</taxon>
        <taxon>Fungi incertae sedis</taxon>
        <taxon>Mucoromycota</taxon>
        <taxon>Glomeromycotina</taxon>
        <taxon>Glomeromycetes</taxon>
        <taxon>Glomerales</taxon>
        <taxon>Glomeraceae</taxon>
        <taxon>Rhizophagus</taxon>
    </lineage>
</organism>
<evidence type="ECO:0000313" key="2">
    <source>
        <dbReference type="EMBL" id="EXX52542.1"/>
    </source>
</evidence>
<dbReference type="SUPFAM" id="SSF54695">
    <property type="entry name" value="POZ domain"/>
    <property type="match status" value="1"/>
</dbReference>
<dbReference type="HOGENOM" id="CLU_021542_2_5_1"/>
<dbReference type="PANTHER" id="PTHR24410:SF23">
    <property type="entry name" value="BTB DOMAIN-CONTAINING PROTEIN-RELATED"/>
    <property type="match status" value="1"/>
</dbReference>
<dbReference type="Gene3D" id="3.30.710.10">
    <property type="entry name" value="Potassium Channel Kv1.1, Chain A"/>
    <property type="match status" value="1"/>
</dbReference>
<dbReference type="InterPro" id="IPR000210">
    <property type="entry name" value="BTB/POZ_dom"/>
</dbReference>
<dbReference type="CDD" id="cd18186">
    <property type="entry name" value="BTB_POZ_ZBTB_KLHL-like"/>
    <property type="match status" value="1"/>
</dbReference>
<dbReference type="STRING" id="1432141.A0A015I657"/>
<dbReference type="EMBL" id="JEMT01029284">
    <property type="protein sequence ID" value="EXX52542.1"/>
    <property type="molecule type" value="Genomic_DNA"/>
</dbReference>
<protein>
    <recommendedName>
        <fullName evidence="1">BTB domain-containing protein</fullName>
    </recommendedName>
</protein>
<gene>
    <name evidence="2" type="ORF">RirG_252140</name>
</gene>
<dbReference type="Gene3D" id="1.25.40.420">
    <property type="match status" value="1"/>
</dbReference>